<dbReference type="PANTHER" id="PTHR11102:SF160">
    <property type="entry name" value="ERAD-ASSOCIATED E3 UBIQUITIN-PROTEIN LIGASE COMPONENT HRD3"/>
    <property type="match status" value="1"/>
</dbReference>
<reference evidence="2 3" key="1">
    <citation type="submission" date="2021-04" db="EMBL/GenBank/DDBJ databases">
        <title>Draft Genome of Aeromonas popoffii ID682, isolated from a natural water source in Idaho.</title>
        <authorList>
            <person name="Testerman T."/>
            <person name="Graf J."/>
        </authorList>
    </citation>
    <scope>NUCLEOTIDE SEQUENCE [LARGE SCALE GENOMIC DNA]</scope>
    <source>
        <strain evidence="2 3">ID682</strain>
    </source>
</reference>
<accession>A0ABS5GW96</accession>
<comment type="caution">
    <text evidence="2">The sequence shown here is derived from an EMBL/GenBank/DDBJ whole genome shotgun (WGS) entry which is preliminary data.</text>
</comment>
<evidence type="ECO:0000313" key="3">
    <source>
        <dbReference type="Proteomes" id="UP000675653"/>
    </source>
</evidence>
<dbReference type="InterPro" id="IPR011990">
    <property type="entry name" value="TPR-like_helical_dom_sf"/>
</dbReference>
<dbReference type="InterPro" id="IPR050767">
    <property type="entry name" value="Sel1_AlgK"/>
</dbReference>
<proteinExistence type="predicted"/>
<dbReference type="RefSeq" id="WP_212514812.1">
    <property type="nucleotide sequence ID" value="NZ_CAWQDX010000119.1"/>
</dbReference>
<dbReference type="Gene3D" id="1.25.40.10">
    <property type="entry name" value="Tetratricopeptide repeat domain"/>
    <property type="match status" value="1"/>
</dbReference>
<keyword evidence="1" id="KW-0732">Signal</keyword>
<dbReference type="PANTHER" id="PTHR11102">
    <property type="entry name" value="SEL-1-LIKE PROTEIN"/>
    <property type="match status" value="1"/>
</dbReference>
<organism evidence="2 3">
    <name type="scientific">Aeromonas popoffii</name>
    <dbReference type="NCBI Taxonomy" id="70856"/>
    <lineage>
        <taxon>Bacteria</taxon>
        <taxon>Pseudomonadati</taxon>
        <taxon>Pseudomonadota</taxon>
        <taxon>Gammaproteobacteria</taxon>
        <taxon>Aeromonadales</taxon>
        <taxon>Aeromonadaceae</taxon>
        <taxon>Aeromonas</taxon>
    </lineage>
</organism>
<gene>
    <name evidence="2" type="ORF">KAT72_21150</name>
</gene>
<feature type="signal peptide" evidence="1">
    <location>
        <begin position="1"/>
        <end position="23"/>
    </location>
</feature>
<dbReference type="EMBL" id="JAGRZL010000090">
    <property type="protein sequence ID" value="MBR7631428.1"/>
    <property type="molecule type" value="Genomic_DNA"/>
</dbReference>
<evidence type="ECO:0000256" key="1">
    <source>
        <dbReference type="SAM" id="SignalP"/>
    </source>
</evidence>
<feature type="chain" id="PRO_5045875444" evidence="1">
    <location>
        <begin position="24"/>
        <end position="340"/>
    </location>
</feature>
<sequence>MLRVKQFSMLMLITLFSMSYANAMEDKAATAEALYQQAVIPYEQGWDKGVDLMLQAADLGSEQAQCWIAKSAVDSVWVWSDMSYKYFKMAADQSALCGLLALSVNEEGGIAIMRPKAFLVDGVSVNTYKERFDAALSLGVSENNLEALKLKGFLSDNKSEECKWFEKAAKINDADAQFRLANKIRSGCGWYLIPGSRDKAVRHWIEQAANNGNPRAMDQLAVYYQEAGDIKSMLHWYGMGANIGNVNSILFYSGYLMSALELGVEVPLELQDKVKAYGLLNAVVSQITEDDNVFSTYHQAIERLRFLEKDLTAEELGEAKKWSNEWMKTHQVRNYSLEFN</sequence>
<name>A0ABS5GW96_9GAMM</name>
<protein>
    <submittedName>
        <fullName evidence="2">Sel1 repeat family protein</fullName>
    </submittedName>
</protein>
<evidence type="ECO:0000313" key="2">
    <source>
        <dbReference type="EMBL" id="MBR7631428.1"/>
    </source>
</evidence>
<dbReference type="Proteomes" id="UP000675653">
    <property type="component" value="Unassembled WGS sequence"/>
</dbReference>
<keyword evidence="3" id="KW-1185">Reference proteome</keyword>
<dbReference type="SUPFAM" id="SSF81901">
    <property type="entry name" value="HCP-like"/>
    <property type="match status" value="1"/>
</dbReference>